<feature type="region of interest" description="Disordered" evidence="3">
    <location>
        <begin position="127"/>
        <end position="165"/>
    </location>
</feature>
<dbReference type="InterPro" id="IPR016024">
    <property type="entry name" value="ARM-type_fold"/>
</dbReference>
<organism evidence="4">
    <name type="scientific">Ditylum brightwellii</name>
    <dbReference type="NCBI Taxonomy" id="49249"/>
    <lineage>
        <taxon>Eukaryota</taxon>
        <taxon>Sar</taxon>
        <taxon>Stramenopiles</taxon>
        <taxon>Ochrophyta</taxon>
        <taxon>Bacillariophyta</taxon>
        <taxon>Mediophyceae</taxon>
        <taxon>Lithodesmiophycidae</taxon>
        <taxon>Lithodesmiales</taxon>
        <taxon>Lithodesmiaceae</taxon>
        <taxon>Ditylum</taxon>
    </lineage>
</organism>
<evidence type="ECO:0000256" key="1">
    <source>
        <dbReference type="ARBA" id="ARBA00022737"/>
    </source>
</evidence>
<evidence type="ECO:0000256" key="2">
    <source>
        <dbReference type="PROSITE-ProRule" id="PRU00259"/>
    </source>
</evidence>
<dbReference type="Gene3D" id="1.25.10.10">
    <property type="entry name" value="Leucine-rich Repeat Variant"/>
    <property type="match status" value="4"/>
</dbReference>
<protein>
    <submittedName>
        <fullName evidence="4">Uncharacterized protein</fullName>
    </submittedName>
</protein>
<dbReference type="PANTHER" id="PTHR22895:SF0">
    <property type="entry name" value="ARMADILLO REPEAT-CONTAINING PROTEIN 6"/>
    <property type="match status" value="1"/>
</dbReference>
<name>A0A7S4RY18_9STRA</name>
<evidence type="ECO:0000256" key="3">
    <source>
        <dbReference type="SAM" id="MobiDB-lite"/>
    </source>
</evidence>
<dbReference type="SUPFAM" id="SSF48371">
    <property type="entry name" value="ARM repeat"/>
    <property type="match status" value="3"/>
</dbReference>
<dbReference type="PROSITE" id="PS50176">
    <property type="entry name" value="ARM_REPEAT"/>
    <property type="match status" value="1"/>
</dbReference>
<gene>
    <name evidence="4" type="ORF">DBRI00130_LOCUS25830</name>
</gene>
<evidence type="ECO:0000313" key="4">
    <source>
        <dbReference type="EMBL" id="CAE4628025.1"/>
    </source>
</evidence>
<dbReference type="PANTHER" id="PTHR22895">
    <property type="entry name" value="ARMADILLO REPEAT-CONTAINING PROTEIN 6"/>
    <property type="match status" value="1"/>
</dbReference>
<dbReference type="InterPro" id="IPR000225">
    <property type="entry name" value="Armadillo"/>
</dbReference>
<dbReference type="SMART" id="SM00185">
    <property type="entry name" value="ARM"/>
    <property type="match status" value="10"/>
</dbReference>
<sequence>MDPRPDEFGGCFNLQFDKNGAILSTKEKISLAKKRGICYRCGEQTHKIGLVKKLPLTNEKVYNGVCLICFPEKRPAKGTDQELNNDSSHSIRSSKTLFRLKALRSSSKRNSSSSCKQSDYEIDLIDTGDDEHKSSSSLQSEQAPNQEEDFEPRRKRQDEKSMFKFPEALNTDDASIVVKAMHDNNGNPEILQVKCNQLRNIGNNQAGALNEIIPMMDKYGKDSQLQAAACGAIWGMAAEIDGKKSEAAAAGCVHNIVSAMKNAPNDPILLKWACGALSSLSHGLGVREHISNEGAVRMVVLSLKHHWQLQEMLEWCCRALFNFIYVYPVEHHDENSDVIKKEMEWANSNIIEAEKVNAVSIVLYAMQQHRIFYTSHEWAFKFLCHVCDNDFVRDSQNPSILRIYEEEGIEICTTIVKSSNVSSITTVELAIGLLSSLLQFAEEDKYALAKIGDHVDSIIASLQEFSSNAFILERSLFLLRNLSHHSDANRAVINLNGGIEFVFDAMRRYADNSLIQEYGCWTVWICSGSPRTFLSSNERAQETKLVIKAMRAHSSNENLQVAGFGIINNFVALADTAMIFDSVLDDILEIISSQKNQSSVQERACQLIYNICTKDNTKAKCIVECGGAHLITDAMKMFPEQFRVQQAACRALAATSNVDEVSKQAVIDAGGISVTLEAMHKYPELRRRALQILSLLFLRNETKDAIADENMFRAIVNAMSHPMDVTGFFYAFAALKNLTLHCQRCSNVTFPVALSADAVLKATDALIENKDLVLEALGALWALAKSMDDLDGFGIHTLVFFLMKVIKMYRGDRGIKFNPMIYRNAFGVLVAMTEVDVDKFETHIPEIADGILSIMYTCAQELTGDPSHYSELISFGLKVLINMSELSLGKAEIIHMGGIVATIDVLQTYQGMHEIQTLGCTLLSTLSKDNLEVSLCLFETDGVDIIISAMASDPMNSDLQISSVNTLSELSIDDEAREFISRKGGLMLITNAMKNLKEDNLLQKNACSALSALVSNVPEDLLIKSQVIPTVIDSMKYHSKILDVQLEGLIFLHTMCIKGRKFKGAIANAGGIRTITTAAKEHLTSSDLLVRAFKVISTLATLDQCQTMISESNFIFALINGMMANIDSKDLQMQACGALCALSSDPQNKNMIHLQKGTEAIVFAMRVHFDSEPFQTLACKTILSITVGDNAEASNNKGDVIDAIITAMEKFPSVFRLQENAVLVLQCLSESPSNLDFMKDKSEKLVKVLHMFLSHENPSFQDNAVSLLSQFIT</sequence>
<feature type="compositionally biased region" description="Polar residues" evidence="3">
    <location>
        <begin position="135"/>
        <end position="145"/>
    </location>
</feature>
<accession>A0A7S4RY18</accession>
<reference evidence="4" key="1">
    <citation type="submission" date="2021-01" db="EMBL/GenBank/DDBJ databases">
        <authorList>
            <person name="Corre E."/>
            <person name="Pelletier E."/>
            <person name="Niang G."/>
            <person name="Scheremetjew M."/>
            <person name="Finn R."/>
            <person name="Kale V."/>
            <person name="Holt S."/>
            <person name="Cochrane G."/>
            <person name="Meng A."/>
            <person name="Brown T."/>
            <person name="Cohen L."/>
        </authorList>
    </citation>
    <scope>NUCLEOTIDE SEQUENCE</scope>
    <source>
        <strain evidence="4">GSO104</strain>
    </source>
</reference>
<dbReference type="InterPro" id="IPR011989">
    <property type="entry name" value="ARM-like"/>
</dbReference>
<dbReference type="AlphaFoldDB" id="A0A7S4RY18"/>
<feature type="repeat" description="ARM" evidence="2">
    <location>
        <begin position="941"/>
        <end position="985"/>
    </location>
</feature>
<dbReference type="EMBL" id="HBNS01032999">
    <property type="protein sequence ID" value="CAE4628025.1"/>
    <property type="molecule type" value="Transcribed_RNA"/>
</dbReference>
<keyword evidence="1" id="KW-0677">Repeat</keyword>
<proteinExistence type="predicted"/>